<keyword evidence="7" id="KW-0496">Mitochondrion</keyword>
<evidence type="ECO:0000256" key="3">
    <source>
        <dbReference type="ARBA" id="ARBA00022448"/>
    </source>
</evidence>
<sequence>MAGPTSQDGSIQAAIARTASRSMALYFARPVRLFRPAKVNGWQTLKNLASQQGTTLTHQYILTLVKSQGVWVIPKHFVPPMIVNAALGTILWGSYAEASRRLEPLLGSHTLSKAAISGAIAGACQAVAAAPAENVRILLEHGLGGHSWSCAWKEVFRKKSVLSPSENVSRRIQDVRNLRGWLHEVGGMAGRCWSGWRWGCGKDTVGFAAFFLIFELSRRTGLVMKTLTSHLLSPFFIGARENSRFQKQLPAIANGVVLVAGGVLAGLTYELLGRPWDIARRTIHLERLVRTGAKQSSYQILRRSVAELGFLSLFKHSNLLVESTKTQTRWNKALRTAGRVGPWGVGFLVWEAYSSGLS</sequence>
<dbReference type="STRING" id="685588.A0A067TGM9"/>
<dbReference type="GO" id="GO:1990575">
    <property type="term" value="P:mitochondrial L-ornithine transmembrane transport"/>
    <property type="evidence" value="ECO:0007669"/>
    <property type="project" value="TreeGrafter"/>
</dbReference>
<comment type="similarity">
    <text evidence="2">Belongs to the mitochondrial carrier (TC 2.A.29) family.</text>
</comment>
<accession>A0A067TGM9</accession>
<dbReference type="GO" id="GO:0000064">
    <property type="term" value="F:L-ornithine transmembrane transporter activity"/>
    <property type="evidence" value="ECO:0007669"/>
    <property type="project" value="TreeGrafter"/>
</dbReference>
<dbReference type="SUPFAM" id="SSF103506">
    <property type="entry name" value="Mitochondrial carrier"/>
    <property type="match status" value="1"/>
</dbReference>
<evidence type="ECO:0008006" key="12">
    <source>
        <dbReference type="Google" id="ProtNLM"/>
    </source>
</evidence>
<reference evidence="11" key="1">
    <citation type="journal article" date="2014" name="Proc. Natl. Acad. Sci. U.S.A.">
        <title>Extensive sampling of basidiomycete genomes demonstrates inadequacy of the white-rot/brown-rot paradigm for wood decay fungi.</title>
        <authorList>
            <person name="Riley R."/>
            <person name="Salamov A.A."/>
            <person name="Brown D.W."/>
            <person name="Nagy L.G."/>
            <person name="Floudas D."/>
            <person name="Held B.W."/>
            <person name="Levasseur A."/>
            <person name="Lombard V."/>
            <person name="Morin E."/>
            <person name="Otillar R."/>
            <person name="Lindquist E.A."/>
            <person name="Sun H."/>
            <person name="LaButti K.M."/>
            <person name="Schmutz J."/>
            <person name="Jabbour D."/>
            <person name="Luo H."/>
            <person name="Baker S.E."/>
            <person name="Pisabarro A.G."/>
            <person name="Walton J.D."/>
            <person name="Blanchette R.A."/>
            <person name="Henrissat B."/>
            <person name="Martin F."/>
            <person name="Cullen D."/>
            <person name="Hibbett D.S."/>
            <person name="Grigoriev I.V."/>
        </authorList>
    </citation>
    <scope>NUCLEOTIDE SEQUENCE [LARGE SCALE GENOMIC DNA]</scope>
    <source>
        <strain evidence="11">CBS 339.88</strain>
    </source>
</reference>
<name>A0A067TGM9_GALM3</name>
<dbReference type="Proteomes" id="UP000027222">
    <property type="component" value="Unassembled WGS sequence"/>
</dbReference>
<evidence type="ECO:0000256" key="4">
    <source>
        <dbReference type="ARBA" id="ARBA00022692"/>
    </source>
</evidence>
<dbReference type="AlphaFoldDB" id="A0A067TGM9"/>
<evidence type="ECO:0000256" key="9">
    <source>
        <dbReference type="SAM" id="Phobius"/>
    </source>
</evidence>
<evidence type="ECO:0000256" key="6">
    <source>
        <dbReference type="ARBA" id="ARBA00022989"/>
    </source>
</evidence>
<keyword evidence="5" id="KW-0677">Repeat</keyword>
<dbReference type="InterPro" id="IPR050567">
    <property type="entry name" value="Mitochondrial_Carrier"/>
</dbReference>
<evidence type="ECO:0000256" key="8">
    <source>
        <dbReference type="ARBA" id="ARBA00023136"/>
    </source>
</evidence>
<dbReference type="Gene3D" id="1.50.40.10">
    <property type="entry name" value="Mitochondrial carrier domain"/>
    <property type="match status" value="1"/>
</dbReference>
<dbReference type="HOGENOM" id="CLU_057753_0_0_1"/>
<feature type="transmembrane region" description="Helical" evidence="9">
    <location>
        <begin position="251"/>
        <end position="272"/>
    </location>
</feature>
<dbReference type="PANTHER" id="PTHR45624:SF52">
    <property type="entry name" value="MITOCHONDRIAL CARRIER"/>
    <property type="match status" value="1"/>
</dbReference>
<dbReference type="InterPro" id="IPR023395">
    <property type="entry name" value="MCP_dom_sf"/>
</dbReference>
<evidence type="ECO:0000313" key="11">
    <source>
        <dbReference type="Proteomes" id="UP000027222"/>
    </source>
</evidence>
<dbReference type="EMBL" id="KL142370">
    <property type="protein sequence ID" value="KDR81477.1"/>
    <property type="molecule type" value="Genomic_DNA"/>
</dbReference>
<keyword evidence="11" id="KW-1185">Reference proteome</keyword>
<dbReference type="PANTHER" id="PTHR45624">
    <property type="entry name" value="MITOCHONDRIAL BASIC AMINO ACIDS TRANSPORTER-RELATED"/>
    <property type="match status" value="1"/>
</dbReference>
<dbReference type="OrthoDB" id="3364892at2759"/>
<protein>
    <recommendedName>
        <fullName evidence="12">Mitochondrial carrier protein</fullName>
    </recommendedName>
</protein>
<evidence type="ECO:0000256" key="5">
    <source>
        <dbReference type="ARBA" id="ARBA00022737"/>
    </source>
</evidence>
<gene>
    <name evidence="10" type="ORF">GALMADRAFT_59260</name>
</gene>
<keyword evidence="3" id="KW-0813">Transport</keyword>
<evidence type="ECO:0000256" key="7">
    <source>
        <dbReference type="ARBA" id="ARBA00023128"/>
    </source>
</evidence>
<keyword evidence="6 9" id="KW-1133">Transmembrane helix</keyword>
<keyword evidence="8 9" id="KW-0472">Membrane</keyword>
<organism evidence="10 11">
    <name type="scientific">Galerina marginata (strain CBS 339.88)</name>
    <dbReference type="NCBI Taxonomy" id="685588"/>
    <lineage>
        <taxon>Eukaryota</taxon>
        <taxon>Fungi</taxon>
        <taxon>Dikarya</taxon>
        <taxon>Basidiomycota</taxon>
        <taxon>Agaricomycotina</taxon>
        <taxon>Agaricomycetes</taxon>
        <taxon>Agaricomycetidae</taxon>
        <taxon>Agaricales</taxon>
        <taxon>Agaricineae</taxon>
        <taxon>Strophariaceae</taxon>
        <taxon>Galerina</taxon>
    </lineage>
</organism>
<evidence type="ECO:0000256" key="1">
    <source>
        <dbReference type="ARBA" id="ARBA00004225"/>
    </source>
</evidence>
<keyword evidence="4 9" id="KW-0812">Transmembrane</keyword>
<evidence type="ECO:0000256" key="2">
    <source>
        <dbReference type="ARBA" id="ARBA00006375"/>
    </source>
</evidence>
<dbReference type="GO" id="GO:0031966">
    <property type="term" value="C:mitochondrial membrane"/>
    <property type="evidence" value="ECO:0007669"/>
    <property type="project" value="UniProtKB-SubCell"/>
</dbReference>
<evidence type="ECO:0000313" key="10">
    <source>
        <dbReference type="EMBL" id="KDR81477.1"/>
    </source>
</evidence>
<comment type="subcellular location">
    <subcellularLocation>
        <location evidence="1">Mitochondrion membrane</location>
        <topology evidence="1">Multi-pass membrane protein</topology>
    </subcellularLocation>
</comment>
<proteinExistence type="inferred from homology"/>